<dbReference type="EMBL" id="QORE01004326">
    <property type="protein sequence ID" value="RCI62435.1"/>
    <property type="molecule type" value="Genomic_DNA"/>
</dbReference>
<name>A0A367LT01_PSEAI</name>
<feature type="non-terminal residue" evidence="1">
    <location>
        <position position="1"/>
    </location>
</feature>
<dbReference type="GO" id="GO:0005576">
    <property type="term" value="C:extracellular region"/>
    <property type="evidence" value="ECO:0007669"/>
    <property type="project" value="InterPro"/>
</dbReference>
<dbReference type="SUPFAM" id="SSF103388">
    <property type="entry name" value="Virulence-associated V antigen"/>
    <property type="match status" value="1"/>
</dbReference>
<dbReference type="AlphaFoldDB" id="A0A367LT01"/>
<organism evidence="1 2">
    <name type="scientific">Pseudomonas aeruginosa</name>
    <dbReference type="NCBI Taxonomy" id="287"/>
    <lineage>
        <taxon>Bacteria</taxon>
        <taxon>Pseudomonadati</taxon>
        <taxon>Pseudomonadota</taxon>
        <taxon>Gammaproteobacteria</taxon>
        <taxon>Pseudomonadales</taxon>
        <taxon>Pseudomonadaceae</taxon>
        <taxon>Pseudomonas</taxon>
    </lineage>
</organism>
<dbReference type="Proteomes" id="UP000253594">
    <property type="component" value="Unassembled WGS sequence"/>
</dbReference>
<protein>
    <submittedName>
        <fullName evidence="1">Type III secretion protein</fullName>
    </submittedName>
</protein>
<comment type="caution">
    <text evidence="1">The sequence shown here is derived from an EMBL/GenBank/DDBJ whole genome shotgun (WGS) entry which is preliminary data.</text>
</comment>
<gene>
    <name evidence="1" type="ORF">DT376_46015</name>
</gene>
<dbReference type="Pfam" id="PF04792">
    <property type="entry name" value="LcrV"/>
    <property type="match status" value="1"/>
</dbReference>
<dbReference type="InterPro" id="IPR036139">
    <property type="entry name" value="Vir_assoc_V_ag_sf"/>
</dbReference>
<evidence type="ECO:0000313" key="2">
    <source>
        <dbReference type="Proteomes" id="UP000253594"/>
    </source>
</evidence>
<evidence type="ECO:0000313" key="1">
    <source>
        <dbReference type="EMBL" id="RCI62435.1"/>
    </source>
</evidence>
<reference evidence="1 2" key="1">
    <citation type="submission" date="2018-07" db="EMBL/GenBank/DDBJ databases">
        <title>Mechanisms of high-level aminoglycoside resistance among Gram-negative pathogens in Brazil.</title>
        <authorList>
            <person name="Ballaben A.S."/>
            <person name="Darini A.L.C."/>
            <person name="Doi Y."/>
        </authorList>
    </citation>
    <scope>NUCLEOTIDE SEQUENCE [LARGE SCALE GENOMIC DNA]</scope>
    <source>
        <strain evidence="1 2">B2-305</strain>
    </source>
</reference>
<accession>A0A367LT01</accession>
<sequence>KTTLLNDTSSRYNSAVEALNRFIQKYDSVLRDILSAI</sequence>
<proteinExistence type="predicted"/>
<dbReference type="InterPro" id="IPR005413">
    <property type="entry name" value="LowCa_resp_V_Ag"/>
</dbReference>